<dbReference type="GeneID" id="100302606"/>
<accession>C4TQH4</accession>
<protein>
    <submittedName>
        <fullName evidence="2">Odorant binding protein</fullName>
    </submittedName>
</protein>
<dbReference type="Pfam" id="PF06585">
    <property type="entry name" value="JHBP"/>
    <property type="match status" value="1"/>
</dbReference>
<dbReference type="SMART" id="SM00700">
    <property type="entry name" value="JHBP"/>
    <property type="match status" value="1"/>
</dbReference>
<feature type="signal peptide" evidence="1">
    <location>
        <begin position="1"/>
        <end position="18"/>
    </location>
</feature>
<dbReference type="RefSeq" id="NP_001157372.1">
    <property type="nucleotide sequence ID" value="NM_001163900.1"/>
</dbReference>
<reference evidence="4" key="1">
    <citation type="journal article" date="2008" name="Insect Biochem. Mol. Biol.">
        <title>The genome of a lepidopteran model insect, the silkworm Bombyx mori.</title>
        <authorList>
            <consortium name="International Silkworm Genome Consortium"/>
        </authorList>
    </citation>
    <scope>NUCLEOTIDE SEQUENCE [LARGE SCALE GENOMIC DNA]</scope>
    <source>
        <strain evidence="4">p50T</strain>
    </source>
</reference>
<name>C4TQH4_BOMMO</name>
<dbReference type="KEGG" id="bmor:100302606"/>
<dbReference type="EnsemblMetazoa" id="NM_001163900.1">
    <property type="protein sequence ID" value="NP_001157372.1"/>
    <property type="gene ID" value="GeneID_100302606"/>
</dbReference>
<dbReference type="EMBL" id="AB508818">
    <property type="protein sequence ID" value="BAH79158.1"/>
    <property type="molecule type" value="mRNA"/>
</dbReference>
<organism evidence="2">
    <name type="scientific">Bombyx mori</name>
    <name type="common">Silk moth</name>
    <dbReference type="NCBI Taxonomy" id="7091"/>
    <lineage>
        <taxon>Eukaryota</taxon>
        <taxon>Metazoa</taxon>
        <taxon>Ecdysozoa</taxon>
        <taxon>Arthropoda</taxon>
        <taxon>Hexapoda</taxon>
        <taxon>Insecta</taxon>
        <taxon>Pterygota</taxon>
        <taxon>Neoptera</taxon>
        <taxon>Endopterygota</taxon>
        <taxon>Lepidoptera</taxon>
        <taxon>Glossata</taxon>
        <taxon>Ditrysia</taxon>
        <taxon>Bombycoidea</taxon>
        <taxon>Bombycidae</taxon>
        <taxon>Bombycinae</taxon>
        <taxon>Bombyx</taxon>
    </lineage>
</organism>
<reference evidence="2" key="2">
    <citation type="submission" date="2009-06" db="EMBL/GenBank/DDBJ databases">
        <title>Odorant binding proteins expressed in Bombyx mori maxillary galea.</title>
        <authorList>
            <person name="Yoshizawa Y."/>
            <person name="Sato R."/>
            <person name="Tsuchihara K."/>
            <person name="Mita K."/>
            <person name="Asaoka K."/>
            <person name="Taniai K."/>
        </authorList>
    </citation>
    <scope>NUCLEOTIDE SEQUENCE</scope>
    <source>
        <strain evidence="2">N137xC146</strain>
        <tissue evidence="2">Maxilla</tissue>
    </source>
</reference>
<dbReference type="PANTHER" id="PTHR11008">
    <property type="entry name" value="PROTEIN TAKEOUT-LIKE PROTEIN"/>
    <property type="match status" value="1"/>
</dbReference>
<proteinExistence type="evidence at transcript level"/>
<feature type="chain" id="PRO_5036437844" evidence="1">
    <location>
        <begin position="19"/>
        <end position="236"/>
    </location>
</feature>
<dbReference type="GO" id="GO:0005615">
    <property type="term" value="C:extracellular space"/>
    <property type="evidence" value="ECO:0007669"/>
    <property type="project" value="TreeGrafter"/>
</dbReference>
<dbReference type="InterPro" id="IPR038606">
    <property type="entry name" value="To_sf"/>
</dbReference>
<keyword evidence="1" id="KW-0732">Signal</keyword>
<dbReference type="Proteomes" id="UP000005204">
    <property type="component" value="Unassembled WGS sequence"/>
</dbReference>
<keyword evidence="4" id="KW-1185">Reference proteome</keyword>
<dbReference type="PANTHER" id="PTHR11008:SF41">
    <property type="entry name" value="RE70318P"/>
    <property type="match status" value="1"/>
</dbReference>
<evidence type="ECO:0000313" key="3">
    <source>
        <dbReference type="EnsemblMetazoa" id="NP_001157372.1"/>
    </source>
</evidence>
<evidence type="ECO:0000256" key="1">
    <source>
        <dbReference type="SAM" id="SignalP"/>
    </source>
</evidence>
<evidence type="ECO:0000313" key="4">
    <source>
        <dbReference type="Proteomes" id="UP000005204"/>
    </source>
</evidence>
<dbReference type="Gene3D" id="3.15.10.30">
    <property type="entry name" value="Haemolymph juvenile hormone binding protein"/>
    <property type="match status" value="1"/>
</dbReference>
<dbReference type="OrthoDB" id="6853364at2759"/>
<gene>
    <name evidence="2" type="primary">fmxg18C17</name>
    <name evidence="3" type="synonym">100302606</name>
</gene>
<sequence length="236" mass="26214">MHVTYFVTFLSVICIVNSTPPSFVNRCKYGDSECTKESTVVAIPIFAAGLPEYGVEKLDPVTFNKVDASSPNLKFILTDVEVTGLSGCKPKQIQHGSKLELKILCQAKLNGNYELNGQVLVLPIKGKGKIHVDLKTTQINVDANYEEKLGDDGKKHWHITKWSYTFELQDKSDVVFENLFDGNEVLGQAARELIANNGNDIIKEIGSPMIKAAVARVMKNIERFFKAIPVEDLILN</sequence>
<evidence type="ECO:0000313" key="2">
    <source>
        <dbReference type="EMBL" id="BAH79158.1"/>
    </source>
</evidence>
<dbReference type="AlphaFoldDB" id="C4TQH4"/>
<dbReference type="CTD" id="100302606"/>
<reference evidence="3" key="3">
    <citation type="submission" date="2022-06" db="UniProtKB">
        <authorList>
            <consortium name="EnsemblMetazoa"/>
        </authorList>
    </citation>
    <scope>IDENTIFICATION</scope>
    <source>
        <strain evidence="3">p50T (Dazao)</strain>
    </source>
</reference>
<dbReference type="InterPro" id="IPR010562">
    <property type="entry name" value="Haemolymph_juvenile_hormone-bd"/>
</dbReference>